<dbReference type="GO" id="GO:0009253">
    <property type="term" value="P:peptidoglycan catabolic process"/>
    <property type="evidence" value="ECO:0007669"/>
    <property type="project" value="InterPro"/>
</dbReference>
<sequence>MKKLLASSVLSTAILFPVLVNAEDLAIPANMVVDQKVEVRKGATTNYPVVTNLSSGQNVKVVDEFTNSIGELWYRVDLGTSYGWAPATYFVNTTATIQIGSYALIKEETVNVRKGATTSYEIVTKLSKGTTVKVIDQFKNSRGELWYRIESGDIKGWVLSTLLEPKPTINPPTPPSDPSLPAIGSYVYSYIDKLDVRRGASPSYAAVASLSLNQKVKVVAHFTNSNGDSWLRVAVNSTSMGWVPAKSVGTTAAINETLYVSVDIANLRNGPSLNDEVIAQVGKGTVLKAVTAQQNSSTDIWYKVITPSNQTAWIHSSIVSKTAPAIGTTKYIGTKNAAMYSGATFQYKVTERLTYMSKVTVLKEFVNSLGQKWVQIKSSTGKTGWTPAYEVISSTKDYQYLYALNNSVIRKGASTKYAVSAYLKENEPLIVLNKLGNWTNVETLNGVRGWIDNSQTSQVSLKRLTSPIISTVEGMPNITWNKTTDFNFTYSMVSNQLKLSGGLTDIEIPSSKIPGISSITTTAIGSNEEAVVLSFEPGYTFTIRNHQNKVTIKVLPAVLSGKKIIIDPGHGGKDSGAVGPTGLKEKDVNLGTALLLKKELEKFGATVKLTRSTDVFLELEERTAIANSTDYDAFISIHADSYSSTSYGTSTFYNSSVNFNGPKSKVLAYDIQPYLASSLGTHNRGVLEKNFYVNRMNELSSILVELAFISNPKEEAMLKTNSFRQKAAEGIRKGLQEYFSKL</sequence>
<keyword evidence="2" id="KW-0961">Cell wall biogenesis/degradation</keyword>
<evidence type="ECO:0000256" key="3">
    <source>
        <dbReference type="SAM" id="SignalP"/>
    </source>
</evidence>
<dbReference type="InterPro" id="IPR002508">
    <property type="entry name" value="MurNAc-LAA_cat"/>
</dbReference>
<dbReference type="InterPro" id="IPR003646">
    <property type="entry name" value="SH3-like_bac-type"/>
</dbReference>
<dbReference type="Gene3D" id="2.30.30.40">
    <property type="entry name" value="SH3 Domains"/>
    <property type="match status" value="6"/>
</dbReference>
<dbReference type="EMBL" id="BAUW01000005">
    <property type="protein sequence ID" value="GAE44078.1"/>
    <property type="molecule type" value="Genomic_DNA"/>
</dbReference>
<dbReference type="InterPro" id="IPR025987">
    <property type="entry name" value="GW_dom"/>
</dbReference>
<evidence type="ECO:0000313" key="5">
    <source>
        <dbReference type="EMBL" id="GAE44078.1"/>
    </source>
</evidence>
<feature type="domain" description="SH3b" evidence="4">
    <location>
        <begin position="100"/>
        <end position="167"/>
    </location>
</feature>
<dbReference type="eggNOG" id="COG4991">
    <property type="taxonomic scope" value="Bacteria"/>
</dbReference>
<organism evidence="5 6">
    <name type="scientific">Mesobacillus boroniphilus JCM 21738</name>
    <dbReference type="NCBI Taxonomy" id="1294265"/>
    <lineage>
        <taxon>Bacteria</taxon>
        <taxon>Bacillati</taxon>
        <taxon>Bacillota</taxon>
        <taxon>Bacilli</taxon>
        <taxon>Bacillales</taxon>
        <taxon>Bacillaceae</taxon>
        <taxon>Mesobacillus</taxon>
    </lineage>
</organism>
<protein>
    <submittedName>
        <fullName evidence="5">N-acetylmuramoyl-L-alanine amidase</fullName>
    </submittedName>
</protein>
<evidence type="ECO:0000256" key="2">
    <source>
        <dbReference type="ARBA" id="ARBA00023316"/>
    </source>
</evidence>
<feature type="domain" description="SH3b" evidence="4">
    <location>
        <begin position="255"/>
        <end position="323"/>
    </location>
</feature>
<feature type="domain" description="SH3b" evidence="4">
    <location>
        <begin position="183"/>
        <end position="252"/>
    </location>
</feature>
<dbReference type="Pfam" id="PF06347">
    <property type="entry name" value="SH3_4"/>
    <property type="match status" value="1"/>
</dbReference>
<keyword evidence="1" id="KW-0378">Hydrolase</keyword>
<evidence type="ECO:0000256" key="1">
    <source>
        <dbReference type="ARBA" id="ARBA00022801"/>
    </source>
</evidence>
<dbReference type="AlphaFoldDB" id="W4RJM2"/>
<dbReference type="SUPFAM" id="SSF53187">
    <property type="entry name" value="Zn-dependent exopeptidases"/>
    <property type="match status" value="1"/>
</dbReference>
<dbReference type="eggNOG" id="COG0860">
    <property type="taxonomic scope" value="Bacteria"/>
</dbReference>
<dbReference type="PROSITE" id="PS51781">
    <property type="entry name" value="SH3B"/>
    <property type="match status" value="5"/>
</dbReference>
<feature type="domain" description="SH3b" evidence="4">
    <location>
        <begin position="327"/>
        <end position="395"/>
    </location>
</feature>
<dbReference type="CDD" id="cd02696">
    <property type="entry name" value="MurNAc-LAA"/>
    <property type="match status" value="1"/>
</dbReference>
<dbReference type="GO" id="GO:0030288">
    <property type="term" value="C:outer membrane-bounded periplasmic space"/>
    <property type="evidence" value="ECO:0007669"/>
    <property type="project" value="TreeGrafter"/>
</dbReference>
<feature type="signal peptide" evidence="3">
    <location>
        <begin position="1"/>
        <end position="22"/>
    </location>
</feature>
<reference evidence="5 6" key="1">
    <citation type="submission" date="2013-12" db="EMBL/GenBank/DDBJ databases">
        <title>NBRP : Genome information of microbial organism related human and environment.</title>
        <authorList>
            <person name="Hattori M."/>
            <person name="Oshima K."/>
            <person name="Inaba H."/>
            <person name="Suda W."/>
            <person name="Sakamoto M."/>
            <person name="Iino T."/>
            <person name="Kitahara M."/>
            <person name="Oshida Y."/>
            <person name="Iida T."/>
            <person name="Kudo T."/>
            <person name="Itoh T."/>
            <person name="Ahmed I."/>
            <person name="Ohkuma M."/>
        </authorList>
    </citation>
    <scope>NUCLEOTIDE SEQUENCE [LARGE SCALE GENOMIC DNA]</scope>
    <source>
        <strain evidence="5 6">JCM 21738</strain>
    </source>
</reference>
<dbReference type="GO" id="GO:0071555">
    <property type="term" value="P:cell wall organization"/>
    <property type="evidence" value="ECO:0007669"/>
    <property type="project" value="UniProtKB-KW"/>
</dbReference>
<gene>
    <name evidence="5" type="ORF">JCM21738_757</name>
</gene>
<dbReference type="Pfam" id="PF08239">
    <property type="entry name" value="SH3_3"/>
    <property type="match status" value="3"/>
</dbReference>
<dbReference type="GO" id="GO:0008745">
    <property type="term" value="F:N-acetylmuramoyl-L-alanine amidase activity"/>
    <property type="evidence" value="ECO:0007669"/>
    <property type="project" value="InterPro"/>
</dbReference>
<dbReference type="eggNOG" id="COG3103">
    <property type="taxonomic scope" value="Bacteria"/>
</dbReference>
<dbReference type="InterPro" id="IPR010466">
    <property type="entry name" value="DUF1058"/>
</dbReference>
<dbReference type="Gene3D" id="3.40.630.40">
    <property type="entry name" value="Zn-dependent exopeptidases"/>
    <property type="match status" value="1"/>
</dbReference>
<keyword evidence="6" id="KW-1185">Reference proteome</keyword>
<feature type="domain" description="SH3b" evidence="4">
    <location>
        <begin position="27"/>
        <end position="94"/>
    </location>
</feature>
<dbReference type="PANTHER" id="PTHR30404:SF0">
    <property type="entry name" value="N-ACETYLMURAMOYL-L-ALANINE AMIDASE AMIC"/>
    <property type="match status" value="1"/>
</dbReference>
<accession>W4RJM2</accession>
<evidence type="ECO:0000313" key="6">
    <source>
        <dbReference type="Proteomes" id="UP000018949"/>
    </source>
</evidence>
<evidence type="ECO:0000259" key="4">
    <source>
        <dbReference type="PROSITE" id="PS51781"/>
    </source>
</evidence>
<dbReference type="Pfam" id="PF13457">
    <property type="entry name" value="GW"/>
    <property type="match status" value="2"/>
</dbReference>
<dbReference type="InterPro" id="IPR050695">
    <property type="entry name" value="N-acetylmuramoyl_amidase_3"/>
</dbReference>
<comment type="caution">
    <text evidence="5">The sequence shown here is derived from an EMBL/GenBank/DDBJ whole genome shotgun (WGS) entry which is preliminary data.</text>
</comment>
<name>W4RJM2_9BACI</name>
<dbReference type="Pfam" id="PF01520">
    <property type="entry name" value="Amidase_3"/>
    <property type="match status" value="1"/>
</dbReference>
<feature type="chain" id="PRO_5004847331" evidence="3">
    <location>
        <begin position="23"/>
        <end position="742"/>
    </location>
</feature>
<dbReference type="PANTHER" id="PTHR30404">
    <property type="entry name" value="N-ACETYLMURAMOYL-L-ALANINE AMIDASE"/>
    <property type="match status" value="1"/>
</dbReference>
<dbReference type="RefSeq" id="WP_023613742.1">
    <property type="nucleotide sequence ID" value="NZ_BAUW01000005.1"/>
</dbReference>
<dbReference type="SMART" id="SM00287">
    <property type="entry name" value="SH3b"/>
    <property type="match status" value="6"/>
</dbReference>
<proteinExistence type="predicted"/>
<dbReference type="SMART" id="SM00646">
    <property type="entry name" value="Ami_3"/>
    <property type="match status" value="1"/>
</dbReference>
<dbReference type="Proteomes" id="UP000018949">
    <property type="component" value="Unassembled WGS sequence"/>
</dbReference>
<keyword evidence="3" id="KW-0732">Signal</keyword>